<evidence type="ECO:0000313" key="2">
    <source>
        <dbReference type="EMBL" id="KAL0571401.1"/>
    </source>
</evidence>
<accession>A0ABR3F817</accession>
<dbReference type="EMBL" id="JBAHYK010000776">
    <property type="protein sequence ID" value="KAL0571401.1"/>
    <property type="molecule type" value="Genomic_DNA"/>
</dbReference>
<keyword evidence="3" id="KW-1185">Reference proteome</keyword>
<protein>
    <submittedName>
        <fullName evidence="2">Uncharacterized protein</fullName>
    </submittedName>
</protein>
<feature type="region of interest" description="Disordered" evidence="1">
    <location>
        <begin position="64"/>
        <end position="85"/>
    </location>
</feature>
<gene>
    <name evidence="2" type="ORF">V5O48_010570</name>
</gene>
<proteinExistence type="predicted"/>
<feature type="compositionally biased region" description="Acidic residues" evidence="1">
    <location>
        <begin position="64"/>
        <end position="76"/>
    </location>
</feature>
<comment type="caution">
    <text evidence="2">The sequence shown here is derived from an EMBL/GenBank/DDBJ whole genome shotgun (WGS) entry which is preliminary data.</text>
</comment>
<evidence type="ECO:0000256" key="1">
    <source>
        <dbReference type="SAM" id="MobiDB-lite"/>
    </source>
</evidence>
<dbReference type="Proteomes" id="UP001465976">
    <property type="component" value="Unassembled WGS sequence"/>
</dbReference>
<evidence type="ECO:0000313" key="3">
    <source>
        <dbReference type="Proteomes" id="UP001465976"/>
    </source>
</evidence>
<feature type="compositionally biased region" description="Low complexity" evidence="1">
    <location>
        <begin position="1"/>
        <end position="19"/>
    </location>
</feature>
<feature type="region of interest" description="Disordered" evidence="1">
    <location>
        <begin position="1"/>
        <end position="25"/>
    </location>
</feature>
<organism evidence="2 3">
    <name type="scientific">Marasmius crinis-equi</name>
    <dbReference type="NCBI Taxonomy" id="585013"/>
    <lineage>
        <taxon>Eukaryota</taxon>
        <taxon>Fungi</taxon>
        <taxon>Dikarya</taxon>
        <taxon>Basidiomycota</taxon>
        <taxon>Agaricomycotina</taxon>
        <taxon>Agaricomycetes</taxon>
        <taxon>Agaricomycetidae</taxon>
        <taxon>Agaricales</taxon>
        <taxon>Marasmiineae</taxon>
        <taxon>Marasmiaceae</taxon>
        <taxon>Marasmius</taxon>
    </lineage>
</organism>
<name>A0ABR3F817_9AGAR</name>
<reference evidence="2 3" key="1">
    <citation type="submission" date="2024-02" db="EMBL/GenBank/DDBJ databases">
        <title>A draft genome for the cacao thread blight pathogen Marasmius crinis-equi.</title>
        <authorList>
            <person name="Cohen S.P."/>
            <person name="Baruah I.K."/>
            <person name="Amoako-Attah I."/>
            <person name="Bukari Y."/>
            <person name="Meinhardt L.W."/>
            <person name="Bailey B.A."/>
        </authorList>
    </citation>
    <scope>NUCLEOTIDE SEQUENCE [LARGE SCALE GENOMIC DNA]</scope>
    <source>
        <strain evidence="2 3">GH-76</strain>
    </source>
</reference>
<sequence>MPGSSSSSALPTTSSSTAPVISLPQNDFGETSWLPSFDLLGPSSWFSTGDDEDDQCDNLSKEEEVDELVDEMEVDGDVGTSSTRKRTRYKENPFLQFKEEAPQLLLEMM</sequence>